<reference evidence="1" key="1">
    <citation type="journal article" date="2023" name="Mol. Ecol. Resour.">
        <title>Chromosome-level genome assembly of a triploid poplar Populus alba 'Berolinensis'.</title>
        <authorList>
            <person name="Chen S."/>
            <person name="Yu Y."/>
            <person name="Wang X."/>
            <person name="Wang S."/>
            <person name="Zhang T."/>
            <person name="Zhou Y."/>
            <person name="He R."/>
            <person name="Meng N."/>
            <person name="Wang Y."/>
            <person name="Liu W."/>
            <person name="Liu Z."/>
            <person name="Liu J."/>
            <person name="Guo Q."/>
            <person name="Huang H."/>
            <person name="Sederoff R.R."/>
            <person name="Wang G."/>
            <person name="Qu G."/>
            <person name="Chen S."/>
        </authorList>
    </citation>
    <scope>NUCLEOTIDE SEQUENCE</scope>
    <source>
        <strain evidence="1">SC-2020</strain>
    </source>
</reference>
<evidence type="ECO:0000313" key="2">
    <source>
        <dbReference type="Proteomes" id="UP001164929"/>
    </source>
</evidence>
<comment type="caution">
    <text evidence="1">The sequence shown here is derived from an EMBL/GenBank/DDBJ whole genome shotgun (WGS) entry which is preliminary data.</text>
</comment>
<dbReference type="EMBL" id="JAQIZT010000002">
    <property type="protein sequence ID" value="KAJ7006479.1"/>
    <property type="molecule type" value="Genomic_DNA"/>
</dbReference>
<dbReference type="AlphaFoldDB" id="A0AAD6RCP8"/>
<organism evidence="1 2">
    <name type="scientific">Populus alba x Populus x berolinensis</name>
    <dbReference type="NCBI Taxonomy" id="444605"/>
    <lineage>
        <taxon>Eukaryota</taxon>
        <taxon>Viridiplantae</taxon>
        <taxon>Streptophyta</taxon>
        <taxon>Embryophyta</taxon>
        <taxon>Tracheophyta</taxon>
        <taxon>Spermatophyta</taxon>
        <taxon>Magnoliopsida</taxon>
        <taxon>eudicotyledons</taxon>
        <taxon>Gunneridae</taxon>
        <taxon>Pentapetalae</taxon>
        <taxon>rosids</taxon>
        <taxon>fabids</taxon>
        <taxon>Malpighiales</taxon>
        <taxon>Salicaceae</taxon>
        <taxon>Saliceae</taxon>
        <taxon>Populus</taxon>
    </lineage>
</organism>
<name>A0AAD6RCP8_9ROSI</name>
<keyword evidence="2" id="KW-1185">Reference proteome</keyword>
<evidence type="ECO:0000313" key="1">
    <source>
        <dbReference type="EMBL" id="KAJ7006479.1"/>
    </source>
</evidence>
<dbReference type="Proteomes" id="UP001164929">
    <property type="component" value="Chromosome 2"/>
</dbReference>
<protein>
    <submittedName>
        <fullName evidence="1">Uncharacterized protein</fullName>
    </submittedName>
</protein>
<sequence>MSLQADGGGSQREAWIEQVRTEKQLEMTSDASLVLTIRGPLIIRARIVGIPGCPWLMIRGAKIAMVPIPSDMCFSSLQISCNRFIMLPELLKSNMYRHDPSRRRSEGHSHKVSQILRDGSTIDYQMREPRI</sequence>
<gene>
    <name evidence="1" type="ORF">NC653_005743</name>
</gene>
<proteinExistence type="predicted"/>
<accession>A0AAD6RCP8</accession>